<dbReference type="InterPro" id="IPR029058">
    <property type="entry name" value="AB_hydrolase_fold"/>
</dbReference>
<feature type="domain" description="AB hydrolase-1" evidence="1">
    <location>
        <begin position="32"/>
        <end position="169"/>
    </location>
</feature>
<dbReference type="PANTHER" id="PTHR42886:SF53">
    <property type="entry name" value="ALPHA_BETA-HYDROLASES SUPERFAMILY PROTEIN"/>
    <property type="match status" value="1"/>
</dbReference>
<keyword evidence="3" id="KW-1185">Reference proteome</keyword>
<dbReference type="EC" id="3.4.-.-" evidence="2"/>
<sequence>MIHQNKNIVLPGKHGRPIVADVCFPTSEIQKPVVIFCHGYKGFKDWGAWNLVGEAFANRGFFFIKFNFSFNGGTIDQPVDFPDLKAFGNNNYTKEMDDLDQVLNWVVSKEFEYKEHVMTDNITVIGHSRGGGIAALTAAVDRRVSRLVTWAGVSDYEKRFPIGAQLSDWEKEGVMYIENGRTRQKMPHFYQFYINFVENKERLDIAKAVKKLEVPYLIIHGDSDTTVVVQEAAFLHSLNSKSNLYILEGANHVFGAQHPWTDRELPKDMKTVIQKTIDFCN</sequence>
<dbReference type="PANTHER" id="PTHR42886">
    <property type="entry name" value="RE40534P-RELATED"/>
    <property type="match status" value="1"/>
</dbReference>
<protein>
    <submittedName>
        <fullName evidence="2">Alpha/beta hydrolase family protein</fullName>
        <ecNumber evidence="2">3.4.-.-</ecNumber>
    </submittedName>
</protein>
<evidence type="ECO:0000259" key="1">
    <source>
        <dbReference type="Pfam" id="PF00561"/>
    </source>
</evidence>
<gene>
    <name evidence="2" type="ORF">ACFSTE_00380</name>
</gene>
<dbReference type="RefSeq" id="WP_378257864.1">
    <property type="nucleotide sequence ID" value="NZ_JBHSJV010000001.1"/>
</dbReference>
<dbReference type="Proteomes" id="UP001597459">
    <property type="component" value="Unassembled WGS sequence"/>
</dbReference>
<evidence type="ECO:0000313" key="3">
    <source>
        <dbReference type="Proteomes" id="UP001597459"/>
    </source>
</evidence>
<comment type="caution">
    <text evidence="2">The sequence shown here is derived from an EMBL/GenBank/DDBJ whole genome shotgun (WGS) entry which is preliminary data.</text>
</comment>
<name>A0ABW5N0V2_9FLAO</name>
<accession>A0ABW5N0V2</accession>
<organism evidence="2 3">
    <name type="scientific">Aquimarina hainanensis</name>
    <dbReference type="NCBI Taxonomy" id="1578017"/>
    <lineage>
        <taxon>Bacteria</taxon>
        <taxon>Pseudomonadati</taxon>
        <taxon>Bacteroidota</taxon>
        <taxon>Flavobacteriia</taxon>
        <taxon>Flavobacteriales</taxon>
        <taxon>Flavobacteriaceae</taxon>
        <taxon>Aquimarina</taxon>
    </lineage>
</organism>
<dbReference type="SUPFAM" id="SSF53474">
    <property type="entry name" value="alpha/beta-Hydrolases"/>
    <property type="match status" value="1"/>
</dbReference>
<dbReference type="InterPro" id="IPR000073">
    <property type="entry name" value="AB_hydrolase_1"/>
</dbReference>
<reference evidence="3" key="1">
    <citation type="journal article" date="2019" name="Int. J. Syst. Evol. Microbiol.">
        <title>The Global Catalogue of Microorganisms (GCM) 10K type strain sequencing project: providing services to taxonomists for standard genome sequencing and annotation.</title>
        <authorList>
            <consortium name="The Broad Institute Genomics Platform"/>
            <consortium name="The Broad Institute Genome Sequencing Center for Infectious Disease"/>
            <person name="Wu L."/>
            <person name="Ma J."/>
        </authorList>
    </citation>
    <scope>NUCLEOTIDE SEQUENCE [LARGE SCALE GENOMIC DNA]</scope>
    <source>
        <strain evidence="3">KCTC 42423</strain>
    </source>
</reference>
<dbReference type="GO" id="GO:0016787">
    <property type="term" value="F:hydrolase activity"/>
    <property type="evidence" value="ECO:0007669"/>
    <property type="project" value="UniProtKB-KW"/>
</dbReference>
<dbReference type="Gene3D" id="3.40.50.1820">
    <property type="entry name" value="alpha/beta hydrolase"/>
    <property type="match status" value="1"/>
</dbReference>
<proteinExistence type="predicted"/>
<keyword evidence="2" id="KW-0378">Hydrolase</keyword>
<dbReference type="Pfam" id="PF00561">
    <property type="entry name" value="Abhydrolase_1"/>
    <property type="match status" value="1"/>
</dbReference>
<dbReference type="EMBL" id="JBHULX010000001">
    <property type="protein sequence ID" value="MFD2589265.1"/>
    <property type="molecule type" value="Genomic_DNA"/>
</dbReference>
<evidence type="ECO:0000313" key="2">
    <source>
        <dbReference type="EMBL" id="MFD2589265.1"/>
    </source>
</evidence>